<evidence type="ECO:0000256" key="1">
    <source>
        <dbReference type="SAM" id="MobiDB-lite"/>
    </source>
</evidence>
<reference evidence="2" key="1">
    <citation type="submission" date="2022-08" db="EMBL/GenBank/DDBJ databases">
        <authorList>
            <consortium name="DOE Joint Genome Institute"/>
            <person name="Min B."/>
            <person name="Riley R."/>
            <person name="Sierra-Patev S."/>
            <person name="Naranjo-Ortiz M."/>
            <person name="Looney B."/>
            <person name="Konkel Z."/>
            <person name="Slot J.C."/>
            <person name="Sakamoto Y."/>
            <person name="Steenwyk J.L."/>
            <person name="Rokas A."/>
            <person name="Carro J."/>
            <person name="Camarero S."/>
            <person name="Ferreira P."/>
            <person name="Molpeceres G."/>
            <person name="Ruiz-Duenas F.J."/>
            <person name="Serrano A."/>
            <person name="Henrissat B."/>
            <person name="Drula E."/>
            <person name="Hughes K.W."/>
            <person name="Mata J.L."/>
            <person name="Ishikawa N.K."/>
            <person name="Vargas-Isla R."/>
            <person name="Ushijima S."/>
            <person name="Smith C.A."/>
            <person name="Ahrendt S."/>
            <person name="Andreopoulos W."/>
            <person name="He G."/>
            <person name="Labutti K."/>
            <person name="Lipzen A."/>
            <person name="Ng V."/>
            <person name="Sandor L."/>
            <person name="Barry K."/>
            <person name="Martinez A.T."/>
            <person name="Xiao Y."/>
            <person name="Gibbons J.G."/>
            <person name="Terashima K."/>
            <person name="Hibbett D.S."/>
            <person name="Grigoriev I.V."/>
        </authorList>
    </citation>
    <scope>NUCLEOTIDE SEQUENCE</scope>
    <source>
        <strain evidence="2">Sp2 HRB7682 ss15</strain>
    </source>
</reference>
<feature type="compositionally biased region" description="Polar residues" evidence="1">
    <location>
        <begin position="49"/>
        <end position="69"/>
    </location>
</feature>
<sequence length="183" mass="19661">MASPCKLLPTVSPIPGQGLLQDIVETTNSPLDHGHEGKSSDSKDRLETAYTTYQTSLSTAISSAQQTVKSKPDEMDVDPPPESMHSLTTKEKSEPLEAIQKSSPVAAEPAKNPPLGHHLLNDITPNTTIANHPRPTIEDVVDKGSPTPSKHFHPTIEDSCQPLISIPFTLDMPCSIQAILSIS</sequence>
<proteinExistence type="predicted"/>
<accession>A0A9W9AYE1</accession>
<dbReference type="EMBL" id="JANVFS010000003">
    <property type="protein sequence ID" value="KAJ4493521.1"/>
    <property type="molecule type" value="Genomic_DNA"/>
</dbReference>
<reference evidence="2" key="2">
    <citation type="journal article" date="2023" name="Proc. Natl. Acad. Sci. U.S.A.">
        <title>A global phylogenomic analysis of the shiitake genus Lentinula.</title>
        <authorList>
            <person name="Sierra-Patev S."/>
            <person name="Min B."/>
            <person name="Naranjo-Ortiz M."/>
            <person name="Looney B."/>
            <person name="Konkel Z."/>
            <person name="Slot J.C."/>
            <person name="Sakamoto Y."/>
            <person name="Steenwyk J.L."/>
            <person name="Rokas A."/>
            <person name="Carro J."/>
            <person name="Camarero S."/>
            <person name="Ferreira P."/>
            <person name="Molpeceres G."/>
            <person name="Ruiz-Duenas F.J."/>
            <person name="Serrano A."/>
            <person name="Henrissat B."/>
            <person name="Drula E."/>
            <person name="Hughes K.W."/>
            <person name="Mata J.L."/>
            <person name="Ishikawa N.K."/>
            <person name="Vargas-Isla R."/>
            <person name="Ushijima S."/>
            <person name="Smith C.A."/>
            <person name="Donoghue J."/>
            <person name="Ahrendt S."/>
            <person name="Andreopoulos W."/>
            <person name="He G."/>
            <person name="LaButti K."/>
            <person name="Lipzen A."/>
            <person name="Ng V."/>
            <person name="Riley R."/>
            <person name="Sandor L."/>
            <person name="Barry K."/>
            <person name="Martinez A.T."/>
            <person name="Xiao Y."/>
            <person name="Gibbons J.G."/>
            <person name="Terashima K."/>
            <person name="Grigoriev I.V."/>
            <person name="Hibbett D."/>
        </authorList>
    </citation>
    <scope>NUCLEOTIDE SEQUENCE</scope>
    <source>
        <strain evidence="2">Sp2 HRB7682 ss15</strain>
    </source>
</reference>
<evidence type="ECO:0000313" key="3">
    <source>
        <dbReference type="Proteomes" id="UP001150238"/>
    </source>
</evidence>
<name>A0A9W9AYE1_9AGAR</name>
<dbReference type="Proteomes" id="UP001150238">
    <property type="component" value="Unassembled WGS sequence"/>
</dbReference>
<organism evidence="2 3">
    <name type="scientific">Lentinula lateritia</name>
    <dbReference type="NCBI Taxonomy" id="40482"/>
    <lineage>
        <taxon>Eukaryota</taxon>
        <taxon>Fungi</taxon>
        <taxon>Dikarya</taxon>
        <taxon>Basidiomycota</taxon>
        <taxon>Agaricomycotina</taxon>
        <taxon>Agaricomycetes</taxon>
        <taxon>Agaricomycetidae</taxon>
        <taxon>Agaricales</taxon>
        <taxon>Marasmiineae</taxon>
        <taxon>Omphalotaceae</taxon>
        <taxon>Lentinula</taxon>
    </lineage>
</organism>
<dbReference type="AlphaFoldDB" id="A0A9W9AYE1"/>
<evidence type="ECO:0000313" key="2">
    <source>
        <dbReference type="EMBL" id="KAJ4493521.1"/>
    </source>
</evidence>
<feature type="region of interest" description="Disordered" evidence="1">
    <location>
        <begin position="1"/>
        <end position="132"/>
    </location>
</feature>
<feature type="compositionally biased region" description="Basic and acidic residues" evidence="1">
    <location>
        <begin position="32"/>
        <end position="47"/>
    </location>
</feature>
<gene>
    <name evidence="2" type="ORF">C8J55DRAFT_554957</name>
</gene>
<comment type="caution">
    <text evidence="2">The sequence shown here is derived from an EMBL/GenBank/DDBJ whole genome shotgun (WGS) entry which is preliminary data.</text>
</comment>
<protein>
    <submittedName>
        <fullName evidence="2">Uncharacterized protein</fullName>
    </submittedName>
</protein>